<dbReference type="GO" id="GO:0009254">
    <property type="term" value="P:peptidoglycan turnover"/>
    <property type="evidence" value="ECO:0007669"/>
    <property type="project" value="TreeGrafter"/>
</dbReference>
<sequence length="259" mass="29282">MPPLRRGRRTSEAIVKPDQEWNALVPPDNRIKTNNSNARRPRDKVPTHIVIHVTGTKDFSSVRRTFTAPKSVSSHYLVHSDGGLFQFVPDAGRAYHSGIDKSTASLYKKGGKEWQKYLKYFSWYKNYPPGSIYLDGDLNPVWDKTEAVFVAQPDGGAWDSFRYFNERWATDKPVNFENDPDPNNYSIGIETLGVGSVNADPSVYPDAMYASLRKLVVLLCGKYGIPNKKGFVVGHEDVNPIGRFGWDPARGFDWSRIHD</sequence>
<dbReference type="AlphaFoldDB" id="A0A2N8KQ34"/>
<name>A0A2N8KQ34_9BURK</name>
<evidence type="ECO:0000313" key="6">
    <source>
        <dbReference type="EMBL" id="PND35564.1"/>
    </source>
</evidence>
<protein>
    <recommendedName>
        <fullName evidence="2">N-acetylmuramoyl-L-alanine amidase</fullName>
        <ecNumber evidence="2">3.5.1.28</ecNumber>
    </recommendedName>
</protein>
<dbReference type="PANTHER" id="PTHR30417">
    <property type="entry name" value="N-ACETYLMURAMOYL-L-ALANINE AMIDASE AMID"/>
    <property type="match status" value="1"/>
</dbReference>
<dbReference type="Proteomes" id="UP000235994">
    <property type="component" value="Unassembled WGS sequence"/>
</dbReference>
<comment type="catalytic activity">
    <reaction evidence="1">
        <text>Hydrolyzes the link between N-acetylmuramoyl residues and L-amino acid residues in certain cell-wall glycopeptides.</text>
        <dbReference type="EC" id="3.5.1.28"/>
    </reaction>
</comment>
<accession>A0A2N8KQ34</accession>
<reference evidence="6 7" key="1">
    <citation type="submission" date="2018-01" db="EMBL/GenBank/DDBJ databases">
        <title>The draft genome of an aniline degradation strain ANB-1.</title>
        <authorList>
            <person name="Zhang L."/>
            <person name="Jiang J."/>
        </authorList>
    </citation>
    <scope>NUCLEOTIDE SEQUENCE [LARGE SCALE GENOMIC DNA]</scope>
    <source>
        <strain evidence="6 7">ANB-1</strain>
    </source>
</reference>
<evidence type="ECO:0000313" key="7">
    <source>
        <dbReference type="Proteomes" id="UP000235994"/>
    </source>
</evidence>
<evidence type="ECO:0000256" key="2">
    <source>
        <dbReference type="ARBA" id="ARBA00011901"/>
    </source>
</evidence>
<keyword evidence="7" id="KW-1185">Reference proteome</keyword>
<dbReference type="GO" id="GO:0071555">
    <property type="term" value="P:cell wall organization"/>
    <property type="evidence" value="ECO:0007669"/>
    <property type="project" value="UniProtKB-KW"/>
</dbReference>
<dbReference type="GO" id="GO:0009253">
    <property type="term" value="P:peptidoglycan catabolic process"/>
    <property type="evidence" value="ECO:0007669"/>
    <property type="project" value="InterPro"/>
</dbReference>
<dbReference type="InterPro" id="IPR036505">
    <property type="entry name" value="Amidase/PGRP_sf"/>
</dbReference>
<evidence type="ECO:0000256" key="4">
    <source>
        <dbReference type="ARBA" id="ARBA00023316"/>
    </source>
</evidence>
<dbReference type="CDD" id="cd06583">
    <property type="entry name" value="PGRP"/>
    <property type="match status" value="1"/>
</dbReference>
<proteinExistence type="predicted"/>
<evidence type="ECO:0000256" key="1">
    <source>
        <dbReference type="ARBA" id="ARBA00001561"/>
    </source>
</evidence>
<dbReference type="SUPFAM" id="SSF55846">
    <property type="entry name" value="N-acetylmuramoyl-L-alanine amidase-like"/>
    <property type="match status" value="1"/>
</dbReference>
<feature type="domain" description="N-acetylmuramoyl-L-alanine amidase" evidence="5">
    <location>
        <begin position="34"/>
        <end position="249"/>
    </location>
</feature>
<dbReference type="Gene3D" id="3.40.80.10">
    <property type="entry name" value="Peptidoglycan recognition protein-like"/>
    <property type="match status" value="1"/>
</dbReference>
<dbReference type="Pfam" id="PF01510">
    <property type="entry name" value="Amidase_2"/>
    <property type="match status" value="1"/>
</dbReference>
<dbReference type="SMART" id="SM00644">
    <property type="entry name" value="Ami_2"/>
    <property type="match status" value="1"/>
</dbReference>
<organism evidence="6 7">
    <name type="scientific">Achromobacter pulmonis</name>
    <dbReference type="NCBI Taxonomy" id="1389932"/>
    <lineage>
        <taxon>Bacteria</taxon>
        <taxon>Pseudomonadati</taxon>
        <taxon>Pseudomonadota</taxon>
        <taxon>Betaproteobacteria</taxon>
        <taxon>Burkholderiales</taxon>
        <taxon>Alcaligenaceae</taxon>
        <taxon>Achromobacter</taxon>
    </lineage>
</organism>
<keyword evidence="4" id="KW-0961">Cell wall biogenesis/degradation</keyword>
<keyword evidence="3" id="KW-0378">Hydrolase</keyword>
<dbReference type="InterPro" id="IPR002502">
    <property type="entry name" value="Amidase_domain"/>
</dbReference>
<evidence type="ECO:0000259" key="5">
    <source>
        <dbReference type="SMART" id="SM00644"/>
    </source>
</evidence>
<dbReference type="EC" id="3.5.1.28" evidence="2"/>
<dbReference type="InterPro" id="IPR051206">
    <property type="entry name" value="NAMLAA_amidase_2"/>
</dbReference>
<dbReference type="PANTHER" id="PTHR30417:SF1">
    <property type="entry name" value="N-ACETYLMURAMOYL-L-ALANINE AMIDASE AMID"/>
    <property type="match status" value="1"/>
</dbReference>
<gene>
    <name evidence="6" type="ORF">C1I89_04160</name>
</gene>
<dbReference type="EMBL" id="POQS01000001">
    <property type="protein sequence ID" value="PND35564.1"/>
    <property type="molecule type" value="Genomic_DNA"/>
</dbReference>
<evidence type="ECO:0000256" key="3">
    <source>
        <dbReference type="ARBA" id="ARBA00022801"/>
    </source>
</evidence>
<dbReference type="GO" id="GO:0008745">
    <property type="term" value="F:N-acetylmuramoyl-L-alanine amidase activity"/>
    <property type="evidence" value="ECO:0007669"/>
    <property type="project" value="UniProtKB-EC"/>
</dbReference>
<comment type="caution">
    <text evidence="6">The sequence shown here is derived from an EMBL/GenBank/DDBJ whole genome shotgun (WGS) entry which is preliminary data.</text>
</comment>